<name>G3USB1_MELGA</name>
<reference evidence="2" key="3">
    <citation type="submission" date="2025-09" db="UniProtKB">
        <authorList>
            <consortium name="Ensembl"/>
        </authorList>
    </citation>
    <scope>IDENTIFICATION</scope>
</reference>
<protein>
    <submittedName>
        <fullName evidence="2">Uncharacterized protein</fullName>
    </submittedName>
</protein>
<reference evidence="2 3" key="1">
    <citation type="journal article" date="2010" name="PLoS Biol.">
        <title>Multi-platform next-generation sequencing of the domestic turkey (Meleagris gallopavo): genome assembly and analysis.</title>
        <authorList>
            <person name="Dalloul R.A."/>
            <person name="Long J.A."/>
            <person name="Zimin A.V."/>
            <person name="Aslam L."/>
            <person name="Beal K."/>
            <person name="Blomberg L.A."/>
            <person name="Bouffard P."/>
            <person name="Burt D.W."/>
            <person name="Crasta O."/>
            <person name="Crooijmans R.P."/>
            <person name="Cooper K."/>
            <person name="Coulombe R.A."/>
            <person name="De S."/>
            <person name="Delany M.E."/>
            <person name="Dodgson J.B."/>
            <person name="Dong J.J."/>
            <person name="Evans C."/>
            <person name="Frederickson K.M."/>
            <person name="Flicek P."/>
            <person name="Florea L."/>
            <person name="Folkerts O."/>
            <person name="Groenen M.A."/>
            <person name="Harkins T.T."/>
            <person name="Herrero J."/>
            <person name="Hoffmann S."/>
            <person name="Megens H.J."/>
            <person name="Jiang A."/>
            <person name="de Jong P."/>
            <person name="Kaiser P."/>
            <person name="Kim H."/>
            <person name="Kim K.W."/>
            <person name="Kim S."/>
            <person name="Langenberger D."/>
            <person name="Lee M.K."/>
            <person name="Lee T."/>
            <person name="Mane S."/>
            <person name="Marcais G."/>
            <person name="Marz M."/>
            <person name="McElroy A.P."/>
            <person name="Modise T."/>
            <person name="Nefedov M."/>
            <person name="Notredame C."/>
            <person name="Paton I.R."/>
            <person name="Payne W.S."/>
            <person name="Pertea G."/>
            <person name="Prickett D."/>
            <person name="Puiu D."/>
            <person name="Qioa D."/>
            <person name="Raineri E."/>
            <person name="Ruffier M."/>
            <person name="Salzberg S.L."/>
            <person name="Schatz M.C."/>
            <person name="Scheuring C."/>
            <person name="Schmidt C.J."/>
            <person name="Schroeder S."/>
            <person name="Searle S.M."/>
            <person name="Smith E.J."/>
            <person name="Smith J."/>
            <person name="Sonstegard T.S."/>
            <person name="Stadler P.F."/>
            <person name="Tafer H."/>
            <person name="Tu Z.J."/>
            <person name="Van Tassell C.P."/>
            <person name="Vilella A.J."/>
            <person name="Williams K.P."/>
            <person name="Yorke J.A."/>
            <person name="Zhang L."/>
            <person name="Zhang H.B."/>
            <person name="Zhang X."/>
            <person name="Zhang Y."/>
            <person name="Reed K.M."/>
        </authorList>
    </citation>
    <scope>NUCLEOTIDE SEQUENCE [LARGE SCALE GENOMIC DNA]</scope>
</reference>
<dbReference type="Ensembl" id="ENSMGAT00000018810.2">
    <property type="protein sequence ID" value="ENSMGAP00000018583.2"/>
    <property type="gene ID" value="ENSMGAG00000017137.2"/>
</dbReference>
<dbReference type="AlphaFoldDB" id="G3USB1"/>
<feature type="region of interest" description="Disordered" evidence="1">
    <location>
        <begin position="18"/>
        <end position="60"/>
    </location>
</feature>
<dbReference type="HOGENOM" id="CLU_3418471_0_0_1"/>
<reference evidence="2" key="2">
    <citation type="submission" date="2025-08" db="UniProtKB">
        <authorList>
            <consortium name="Ensembl"/>
        </authorList>
    </citation>
    <scope>IDENTIFICATION</scope>
</reference>
<evidence type="ECO:0000313" key="3">
    <source>
        <dbReference type="Proteomes" id="UP000001645"/>
    </source>
</evidence>
<sequence>MASNGVFDSFASYSSTFLRGEKTQVPSNGSADGSVGLKLNRMGQSDPKPIPTEEAEQQML</sequence>
<dbReference type="Proteomes" id="UP000001645">
    <property type="component" value="Chromosome 25"/>
</dbReference>
<keyword evidence="3" id="KW-1185">Reference proteome</keyword>
<evidence type="ECO:0000256" key="1">
    <source>
        <dbReference type="SAM" id="MobiDB-lite"/>
    </source>
</evidence>
<organism evidence="2 3">
    <name type="scientific">Meleagris gallopavo</name>
    <name type="common">Wild turkey</name>
    <dbReference type="NCBI Taxonomy" id="9103"/>
    <lineage>
        <taxon>Eukaryota</taxon>
        <taxon>Metazoa</taxon>
        <taxon>Chordata</taxon>
        <taxon>Craniata</taxon>
        <taxon>Vertebrata</taxon>
        <taxon>Euteleostomi</taxon>
        <taxon>Archelosauria</taxon>
        <taxon>Archosauria</taxon>
        <taxon>Dinosauria</taxon>
        <taxon>Saurischia</taxon>
        <taxon>Theropoda</taxon>
        <taxon>Coelurosauria</taxon>
        <taxon>Aves</taxon>
        <taxon>Neognathae</taxon>
        <taxon>Galloanserae</taxon>
        <taxon>Galliformes</taxon>
        <taxon>Phasianidae</taxon>
        <taxon>Meleagridinae</taxon>
        <taxon>Meleagris</taxon>
    </lineage>
</organism>
<proteinExistence type="predicted"/>
<dbReference type="InParanoid" id="G3USB1"/>
<dbReference type="Bgee" id="ENSMGAG00000017137">
    <property type="expression patterns" value="Expressed in spleen and 1 other cell type or tissue"/>
</dbReference>
<accession>G3USB1</accession>
<evidence type="ECO:0000313" key="2">
    <source>
        <dbReference type="Ensembl" id="ENSMGAP00000018583.2"/>
    </source>
</evidence>